<feature type="region of interest" description="Disordered" evidence="1">
    <location>
        <begin position="260"/>
        <end position="648"/>
    </location>
</feature>
<dbReference type="InterPro" id="IPR055264">
    <property type="entry name" value="BOD1/SHG1_dom"/>
</dbReference>
<evidence type="ECO:0000313" key="4">
    <source>
        <dbReference type="Proteomes" id="UP000801492"/>
    </source>
</evidence>
<feature type="compositionally biased region" description="Basic and acidic residues" evidence="1">
    <location>
        <begin position="345"/>
        <end position="418"/>
    </location>
</feature>
<feature type="compositionally biased region" description="Basic and acidic residues" evidence="1">
    <location>
        <begin position="308"/>
        <end position="335"/>
    </location>
</feature>
<dbReference type="OrthoDB" id="7605699at2759"/>
<feature type="compositionally biased region" description="Basic and acidic residues" evidence="1">
    <location>
        <begin position="474"/>
        <end position="501"/>
    </location>
</feature>
<feature type="compositionally biased region" description="Basic and acidic residues" evidence="1">
    <location>
        <begin position="165"/>
        <end position="176"/>
    </location>
</feature>
<evidence type="ECO:0000256" key="1">
    <source>
        <dbReference type="SAM" id="MobiDB-lite"/>
    </source>
</evidence>
<dbReference type="PANTHER" id="PTHR31532:SF10">
    <property type="entry name" value="BIORIENTATION OF CHROMOSOMES IN CELL DIVISION PROTEIN 1-LIKE 1"/>
    <property type="match status" value="1"/>
</dbReference>
<name>A0A8K0D1Z8_IGNLU</name>
<dbReference type="AlphaFoldDB" id="A0A8K0D1Z8"/>
<dbReference type="GO" id="GO:0031297">
    <property type="term" value="P:replication fork processing"/>
    <property type="evidence" value="ECO:0007669"/>
    <property type="project" value="TreeGrafter"/>
</dbReference>
<dbReference type="Pfam" id="PF05205">
    <property type="entry name" value="COMPASS-Shg1"/>
    <property type="match status" value="1"/>
</dbReference>
<feature type="compositionally biased region" description="Basic and acidic residues" evidence="1">
    <location>
        <begin position="1053"/>
        <end position="1064"/>
    </location>
</feature>
<feature type="compositionally biased region" description="Polar residues" evidence="1">
    <location>
        <begin position="279"/>
        <end position="307"/>
    </location>
</feature>
<dbReference type="Proteomes" id="UP000801492">
    <property type="component" value="Unassembled WGS sequence"/>
</dbReference>
<feature type="compositionally biased region" description="Basic and acidic residues" evidence="1">
    <location>
        <begin position="263"/>
        <end position="275"/>
    </location>
</feature>
<feature type="compositionally biased region" description="Low complexity" evidence="1">
    <location>
        <begin position="602"/>
        <end position="642"/>
    </location>
</feature>
<gene>
    <name evidence="3" type="ORF">ILUMI_09636</name>
</gene>
<feature type="region of interest" description="Disordered" evidence="1">
    <location>
        <begin position="155"/>
        <end position="176"/>
    </location>
</feature>
<dbReference type="GO" id="GO:0048188">
    <property type="term" value="C:Set1C/COMPASS complex"/>
    <property type="evidence" value="ECO:0007669"/>
    <property type="project" value="TreeGrafter"/>
</dbReference>
<protein>
    <recommendedName>
        <fullName evidence="2">BOD1/SHG1 domain-containing protein</fullName>
    </recommendedName>
</protein>
<feature type="compositionally biased region" description="Basic and acidic residues" evidence="1">
    <location>
        <begin position="427"/>
        <end position="467"/>
    </location>
</feature>
<proteinExistence type="predicted"/>
<feature type="domain" description="BOD1/SHG1" evidence="2">
    <location>
        <begin position="19"/>
        <end position="114"/>
    </location>
</feature>
<feature type="compositionally biased region" description="Basic and acidic residues" evidence="1">
    <location>
        <begin position="510"/>
        <end position="584"/>
    </location>
</feature>
<feature type="region of interest" description="Disordered" evidence="1">
    <location>
        <begin position="1022"/>
        <end position="1108"/>
    </location>
</feature>
<evidence type="ECO:0000259" key="2">
    <source>
        <dbReference type="Pfam" id="PF05205"/>
    </source>
</evidence>
<evidence type="ECO:0000313" key="3">
    <source>
        <dbReference type="EMBL" id="KAF2896539.1"/>
    </source>
</evidence>
<keyword evidence="4" id="KW-1185">Reference proteome</keyword>
<sequence>MEIVSNNYMPGDPRLIDHIVYELKSKGIFDNFRKECIADVDTKPAYQNLRQRVEGSVSGFLKTQRWRPDMNKNQVREMLRKNISESGFLETGVERIVDQVVNPKINSIFLPQVEDVVYKYLGIQKPSAFDELKAEGSSKGLERSERMDVNLLPSDLEAVSPESEPPERKMDISGDSLRMDDIKMDDDESPPFEPLEESACVMTHEENSVDSHLSGFSGLASHDSNHSFDVINKVTPMEISNQDTQLSKQSSDDHLSIVMSDDTENKIEINEDSSHSKVSKITDTSFRNFDFSQDNQTDSDKGAQNTIKQDKIDSSKKHDEKVNKSSERKTDSKHRSSDKHKSRHDSRSENKDHKSERDRKSDRDKKDHRDRSKHSSRDGKDRDKEKRDSKSKSGKDEKDGESKNEKDHKHDKERDKSKSSSNSRHSNSKDKSRKDSNDSKTKEKKESSEHKDLKAKESDHKTVKSKESSSSSSSHKDSKTKERTDSSKSRDESKSRSELKPHSSSSSSKSRSDSKSHSKHNGKSDAERSSSKSSKKDEKLSKKEDKHHSRSERYTSSKRDEKHDKDKKDSKKDEKKGSKDDHYGLKGKNSNRRSTDRDSSDGHSGTHSSSSSFADSSTSSHLQKSSQDTSRINSRSNSGDSGNSDKAENTITLTQTSLPSNINMLESQNEDQSATVQRLPPVKLIKPKFASNIFEAKRLMKIRKKLGKIEKQNQMGLINAGLSLDNSLPSVTTESQVDSVATYEVLAVPEDEPDNPDDNENIRRRPNILKKTPKLNSFSSKMAKLLNHKETVENHALETTATEMMNVVREEVIAEIVEVKDDLILSPLQLQTSVVSKESWDAVEAKHLVIDYNSYVDTSSDQADTNDEMDVTLNEESSGLKSDDCLYLTTDSNEIQKYFDVVTMLINYLNESIANKEDLLKHSNIDNNRGKFNVKRNEESGKVAKRLPKVAVVDVTSDNEVTITPNKITKYASENHSGHHNNNNKRSHQLIDDELDEQINHSTVEINNPTKLSTPVKAKKLKTADSTANHVDSFNLPLSPAESEKSFTTTTNDNKKGEKDDLKVKRNSNINKAANNTCNQRYSTDDLYKPRLQFSSSRRRAAKNPDLN</sequence>
<dbReference type="PANTHER" id="PTHR31532">
    <property type="entry name" value="BIORIENTATION OF CHROMOSOMES IN CELL DIVISION 1 FAMILY MEMBER"/>
    <property type="match status" value="1"/>
</dbReference>
<comment type="caution">
    <text evidence="3">The sequence shown here is derived from an EMBL/GenBank/DDBJ whole genome shotgun (WGS) entry which is preliminary data.</text>
</comment>
<reference evidence="3" key="1">
    <citation type="submission" date="2019-08" db="EMBL/GenBank/DDBJ databases">
        <title>The genome of the North American firefly Photinus pyralis.</title>
        <authorList>
            <consortium name="Photinus pyralis genome working group"/>
            <person name="Fallon T.R."/>
            <person name="Sander Lower S.E."/>
            <person name="Weng J.-K."/>
        </authorList>
    </citation>
    <scope>NUCLEOTIDE SEQUENCE</scope>
    <source>
        <strain evidence="3">TRF0915ILg1</strain>
        <tissue evidence="3">Whole body</tissue>
    </source>
</reference>
<dbReference type="EMBL" id="VTPC01004956">
    <property type="protein sequence ID" value="KAF2896539.1"/>
    <property type="molecule type" value="Genomic_DNA"/>
</dbReference>
<organism evidence="3 4">
    <name type="scientific">Ignelater luminosus</name>
    <name type="common">Cucubano</name>
    <name type="synonym">Pyrophorus luminosus</name>
    <dbReference type="NCBI Taxonomy" id="2038154"/>
    <lineage>
        <taxon>Eukaryota</taxon>
        <taxon>Metazoa</taxon>
        <taxon>Ecdysozoa</taxon>
        <taxon>Arthropoda</taxon>
        <taxon>Hexapoda</taxon>
        <taxon>Insecta</taxon>
        <taxon>Pterygota</taxon>
        <taxon>Neoptera</taxon>
        <taxon>Endopterygota</taxon>
        <taxon>Coleoptera</taxon>
        <taxon>Polyphaga</taxon>
        <taxon>Elateriformia</taxon>
        <taxon>Elateroidea</taxon>
        <taxon>Elateridae</taxon>
        <taxon>Agrypninae</taxon>
        <taxon>Pyrophorini</taxon>
        <taxon>Ignelater</taxon>
    </lineage>
</organism>
<accession>A0A8K0D1Z8</accession>
<feature type="compositionally biased region" description="Polar residues" evidence="1">
    <location>
        <begin position="1067"/>
        <end position="1082"/>
    </location>
</feature>